<dbReference type="AlphaFoldDB" id="A0A7S1PL58"/>
<dbReference type="EMBL" id="HBGF01001117">
    <property type="protein sequence ID" value="CAD9089047.1"/>
    <property type="molecule type" value="Transcribed_RNA"/>
</dbReference>
<organism evidence="5">
    <name type="scientific">Neobodo designis</name>
    <name type="common">Flagellated protozoan</name>
    <name type="synonym">Bodo designis</name>
    <dbReference type="NCBI Taxonomy" id="312471"/>
    <lineage>
        <taxon>Eukaryota</taxon>
        <taxon>Discoba</taxon>
        <taxon>Euglenozoa</taxon>
        <taxon>Kinetoplastea</taxon>
        <taxon>Metakinetoplastina</taxon>
        <taxon>Neobodonida</taxon>
        <taxon>Neobodo</taxon>
    </lineage>
</organism>
<dbReference type="PANTHER" id="PTHR34524:SF10">
    <property type="entry name" value="EF-HAND DOMAIN-CONTAINING PROTEIN"/>
    <property type="match status" value="1"/>
</dbReference>
<evidence type="ECO:0000256" key="1">
    <source>
        <dbReference type="ARBA" id="ARBA00022723"/>
    </source>
</evidence>
<gene>
    <name evidence="5" type="ORF">NDES1114_LOCUS771</name>
</gene>
<feature type="compositionally biased region" description="Polar residues" evidence="4">
    <location>
        <begin position="244"/>
        <end position="258"/>
    </location>
</feature>
<keyword evidence="1" id="KW-0479">Metal-binding</keyword>
<name>A0A7S1PL58_NEODS</name>
<evidence type="ECO:0000256" key="4">
    <source>
        <dbReference type="SAM" id="MobiDB-lite"/>
    </source>
</evidence>
<accession>A0A7S1PL58</accession>
<keyword evidence="2" id="KW-0677">Repeat</keyword>
<evidence type="ECO:0008006" key="6">
    <source>
        <dbReference type="Google" id="ProtNLM"/>
    </source>
</evidence>
<feature type="region of interest" description="Disordered" evidence="4">
    <location>
        <begin position="233"/>
        <end position="258"/>
    </location>
</feature>
<protein>
    <recommendedName>
        <fullName evidence="6">EF-hand domain-containing protein</fullName>
    </recommendedName>
</protein>
<dbReference type="GO" id="GO:0046872">
    <property type="term" value="F:metal ion binding"/>
    <property type="evidence" value="ECO:0007669"/>
    <property type="project" value="UniProtKB-KW"/>
</dbReference>
<dbReference type="PANTHER" id="PTHR34524">
    <property type="entry name" value="CALCYPHOSIN"/>
    <property type="match status" value="1"/>
</dbReference>
<reference evidence="5" key="1">
    <citation type="submission" date="2021-01" db="EMBL/GenBank/DDBJ databases">
        <authorList>
            <person name="Corre E."/>
            <person name="Pelletier E."/>
            <person name="Niang G."/>
            <person name="Scheremetjew M."/>
            <person name="Finn R."/>
            <person name="Kale V."/>
            <person name="Holt S."/>
            <person name="Cochrane G."/>
            <person name="Meng A."/>
            <person name="Brown T."/>
            <person name="Cohen L."/>
        </authorList>
    </citation>
    <scope>NUCLEOTIDE SEQUENCE</scope>
    <source>
        <strain evidence="5">CCAP 1951/1</strain>
    </source>
</reference>
<evidence type="ECO:0000313" key="5">
    <source>
        <dbReference type="EMBL" id="CAD9089047.1"/>
    </source>
</evidence>
<keyword evidence="3" id="KW-0106">Calcium</keyword>
<dbReference type="Gene3D" id="1.10.238.10">
    <property type="entry name" value="EF-hand"/>
    <property type="match status" value="1"/>
</dbReference>
<evidence type="ECO:0000256" key="2">
    <source>
        <dbReference type="ARBA" id="ARBA00022737"/>
    </source>
</evidence>
<evidence type="ECO:0000256" key="3">
    <source>
        <dbReference type="ARBA" id="ARBA00022837"/>
    </source>
</evidence>
<dbReference type="InterPro" id="IPR051581">
    <property type="entry name" value="Ca-bind"/>
</dbReference>
<proteinExistence type="predicted"/>
<sequence length="258" mass="28064">MAAVSNIVAGIRARLHERYGDNCLRLAHQHLLAASTVADVRKALARLGVRIADEEFATLEARGDAAALAADIVGKLSPRRHTVVGEAWRRLKAVCGMETACTIGAVHALFDPSRFQAVQTGHKTVDQYVQEMQELFSDESNPDGLVTQDEFVAFYGGVSMGIAQDVDFERHVLRAWNLDKPQVATRDELMATATTVPKSKAGREHPLYQPSSTAIGKNLDQAFDVPRSHNRAGAFTKHAPRPQPSSGLNTASTRSKVI</sequence>